<dbReference type="AlphaFoldDB" id="F9S2T9"/>
<dbReference type="Proteomes" id="UP000004605">
    <property type="component" value="Unassembled WGS sequence"/>
</dbReference>
<protein>
    <submittedName>
        <fullName evidence="1">Uncharacterized protein</fullName>
    </submittedName>
</protein>
<evidence type="ECO:0000313" key="2">
    <source>
        <dbReference type="Proteomes" id="UP000004605"/>
    </source>
</evidence>
<accession>F9S2T9</accession>
<comment type="caution">
    <text evidence="1">The sequence shown here is derived from an EMBL/GenBank/DDBJ whole genome shotgun (WGS) entry which is preliminary data.</text>
</comment>
<reference evidence="1 2" key="1">
    <citation type="journal article" date="2012" name="Int. J. Syst. Evol. Microbiol.">
        <title>Vibrio caribbeanicus sp. nov., isolated from the marine sponge Scleritoderma cyanea.</title>
        <authorList>
            <person name="Hoffmann M."/>
            <person name="Monday S.R."/>
            <person name="Allard M.W."/>
            <person name="Strain E.A."/>
            <person name="Whittaker P."/>
            <person name="Naum M."/>
            <person name="McCarthy P.J."/>
            <person name="Lopez J.V."/>
            <person name="Fischer M."/>
            <person name="Brown E.W."/>
        </authorList>
    </citation>
    <scope>NUCLEOTIDE SEQUENCE [LARGE SCALE GENOMIC DNA]</scope>
    <source>
        <strain evidence="1 2">ATCC 700023</strain>
    </source>
</reference>
<keyword evidence="2" id="KW-1185">Reference proteome</keyword>
<dbReference type="RefSeq" id="WP_006712395.1">
    <property type="nucleotide sequence ID" value="NZ_AFWF01000156.1"/>
</dbReference>
<proteinExistence type="predicted"/>
<gene>
    <name evidence="1" type="ORF">VII00023_06017</name>
</gene>
<name>F9S2T9_9VIBR</name>
<dbReference type="OrthoDB" id="5826599at2"/>
<organism evidence="1 2">
    <name type="scientific">Vibrio ichthyoenteri ATCC 700023</name>
    <dbReference type="NCBI Taxonomy" id="870968"/>
    <lineage>
        <taxon>Bacteria</taxon>
        <taxon>Pseudomonadati</taxon>
        <taxon>Pseudomonadota</taxon>
        <taxon>Gammaproteobacteria</taxon>
        <taxon>Vibrionales</taxon>
        <taxon>Vibrionaceae</taxon>
        <taxon>Vibrio</taxon>
    </lineage>
</organism>
<dbReference type="EMBL" id="AFWF01000156">
    <property type="protein sequence ID" value="EGU38863.1"/>
    <property type="molecule type" value="Genomic_DNA"/>
</dbReference>
<evidence type="ECO:0000313" key="1">
    <source>
        <dbReference type="EMBL" id="EGU38863.1"/>
    </source>
</evidence>
<sequence length="280" mass="32103">MFVALSILVSVLILLLIYLDAKQRAQSQQHHYRQIVSLRLVMELCRRHRALTHDAMTASEFEATSLAIHSTEKELLLESSKLIGLATFENKPMYRVLQMKVKGLSHDWQQRSFARNQRVHGAAIRHCIFLIDDITLAWLLDSDREDLHDEYHMNWQQVIDSMEVLTQLRICIQELDQPSGEVRIKYYSDKISQKLHQLSLISPLPIHSPLGVNTLATLEQLVGIESIELEQNQLYNLTTDISCLIAQVYDEMLSDITQSLHHPLPDMVAQSAGPDMKKAT</sequence>